<accession>A7RER5</accession>
<keyword evidence="2" id="KW-0812">Transmembrane</keyword>
<name>A7RER5_NEMVE</name>
<dbReference type="PhylomeDB" id="A7RER5"/>
<reference evidence="3 4" key="1">
    <citation type="journal article" date="2007" name="Science">
        <title>Sea anemone genome reveals ancestral eumetazoan gene repertoire and genomic organization.</title>
        <authorList>
            <person name="Putnam N.H."/>
            <person name="Srivastava M."/>
            <person name="Hellsten U."/>
            <person name="Dirks B."/>
            <person name="Chapman J."/>
            <person name="Salamov A."/>
            <person name="Terry A."/>
            <person name="Shapiro H."/>
            <person name="Lindquist E."/>
            <person name="Kapitonov V.V."/>
            <person name="Jurka J."/>
            <person name="Genikhovich G."/>
            <person name="Grigoriev I.V."/>
            <person name="Lucas S.M."/>
            <person name="Steele R.E."/>
            <person name="Finnerty J.R."/>
            <person name="Technau U."/>
            <person name="Martindale M.Q."/>
            <person name="Rokhsar D.S."/>
        </authorList>
    </citation>
    <scope>NUCLEOTIDE SEQUENCE [LARGE SCALE GENOMIC DNA]</scope>
    <source>
        <strain evidence="4">CH2 X CH6</strain>
    </source>
</reference>
<dbReference type="PANTHER" id="PTHR46289">
    <property type="entry name" value="52 KDA REPRESSOR OF THE INHIBITOR OF THE PROTEIN KINASE-LIKE PROTEIN-RELATED"/>
    <property type="match status" value="1"/>
</dbReference>
<dbReference type="InterPro" id="IPR052958">
    <property type="entry name" value="IFN-induced_PKR_regulator"/>
</dbReference>
<dbReference type="EMBL" id="DS469507">
    <property type="protein sequence ID" value="EDO49960.1"/>
    <property type="molecule type" value="Genomic_DNA"/>
</dbReference>
<evidence type="ECO:0000256" key="2">
    <source>
        <dbReference type="SAM" id="Phobius"/>
    </source>
</evidence>
<feature type="transmembrane region" description="Helical" evidence="2">
    <location>
        <begin position="189"/>
        <end position="208"/>
    </location>
</feature>
<dbReference type="eggNOG" id="ENOG502SUNJ">
    <property type="taxonomic scope" value="Eukaryota"/>
</dbReference>
<evidence type="ECO:0000313" key="3">
    <source>
        <dbReference type="EMBL" id="EDO49960.1"/>
    </source>
</evidence>
<evidence type="ECO:0000313" key="4">
    <source>
        <dbReference type="Proteomes" id="UP000001593"/>
    </source>
</evidence>
<dbReference type="Proteomes" id="UP000001593">
    <property type="component" value="Unassembled WGS sequence"/>
</dbReference>
<organism evidence="3 4">
    <name type="scientific">Nematostella vectensis</name>
    <name type="common">Starlet sea anemone</name>
    <dbReference type="NCBI Taxonomy" id="45351"/>
    <lineage>
        <taxon>Eukaryota</taxon>
        <taxon>Metazoa</taxon>
        <taxon>Cnidaria</taxon>
        <taxon>Anthozoa</taxon>
        <taxon>Hexacorallia</taxon>
        <taxon>Actiniaria</taxon>
        <taxon>Edwardsiidae</taxon>
        <taxon>Nematostella</taxon>
    </lineage>
</organism>
<keyword evidence="2" id="KW-0472">Membrane</keyword>
<keyword evidence="4" id="KW-1185">Reference proteome</keyword>
<evidence type="ECO:0000256" key="1">
    <source>
        <dbReference type="SAM" id="MobiDB-lite"/>
    </source>
</evidence>
<feature type="region of interest" description="Disordered" evidence="1">
    <location>
        <begin position="271"/>
        <end position="291"/>
    </location>
</feature>
<proteinExistence type="predicted"/>
<sequence>MARAPVCRKEDCSPYDIGLVFDKIASYSPQDKLKFIENVWKPGELFDFPVSIENGKSLKFVFNWLKKYPWLAYSKYYNGVFCLACVCFGVQCGRNAKEFKKMMRTDAVPINLQLNNIVQQQIARNREILRSLFKTIIFCGKNNIPLRGLRDSDPTNAALAATLEDISMNRHKHENTNWNPTSRQDAQSLLNAINFSFIVAIVIVRHILALTKRLTVKLQSKAMDILKAKEELALLISVLTEMSNDIDATHHELYQDAVTIARQVDVQPDMPRVAQRQTHRPNAPASNPEDY</sequence>
<dbReference type="PANTHER" id="PTHR46289:SF14">
    <property type="entry name" value="DUF4371 DOMAIN-CONTAINING PROTEIN"/>
    <property type="match status" value="1"/>
</dbReference>
<dbReference type="InParanoid" id="A7RER5"/>
<protein>
    <submittedName>
        <fullName evidence="3">Uncharacterized protein</fullName>
    </submittedName>
</protein>
<gene>
    <name evidence="3" type="ORF">NEMVEDRAFT_v1g196108</name>
</gene>
<dbReference type="HOGENOM" id="CLU_083440_0_0_1"/>
<keyword evidence="2" id="KW-1133">Transmembrane helix</keyword>
<dbReference type="OMA" id="WANIQNN"/>
<dbReference type="AlphaFoldDB" id="A7RER5"/>